<dbReference type="Proteomes" id="UP000015105">
    <property type="component" value="Chromosome 2D"/>
</dbReference>
<dbReference type="STRING" id="200361.A0A453C185"/>
<reference evidence="2" key="5">
    <citation type="journal article" date="2021" name="G3 (Bethesda)">
        <title>Aegilops tauschii genome assembly Aet v5.0 features greater sequence contiguity and improved annotation.</title>
        <authorList>
            <person name="Wang L."/>
            <person name="Zhu T."/>
            <person name="Rodriguez J.C."/>
            <person name="Deal K.R."/>
            <person name="Dubcovsky J."/>
            <person name="McGuire P.E."/>
            <person name="Lux T."/>
            <person name="Spannagl M."/>
            <person name="Mayer K.F.X."/>
            <person name="Baldrich P."/>
            <person name="Meyers B.C."/>
            <person name="Huo N."/>
            <person name="Gu Y.Q."/>
            <person name="Zhou H."/>
            <person name="Devos K.M."/>
            <person name="Bennetzen J.L."/>
            <person name="Unver T."/>
            <person name="Budak H."/>
            <person name="Gulick P.J."/>
            <person name="Galiba G."/>
            <person name="Kalapos B."/>
            <person name="Nelson D.R."/>
            <person name="Li P."/>
            <person name="You F.M."/>
            <person name="Luo M.C."/>
            <person name="Dvorak J."/>
        </authorList>
    </citation>
    <scope>NUCLEOTIDE SEQUENCE [LARGE SCALE GENOMIC DNA]</scope>
    <source>
        <strain evidence="2">cv. AL8/78</strain>
    </source>
</reference>
<feature type="compositionally biased region" description="Low complexity" evidence="1">
    <location>
        <begin position="35"/>
        <end position="46"/>
    </location>
</feature>
<evidence type="ECO:0000313" key="2">
    <source>
        <dbReference type="EnsemblPlants" id="AET2Gv20698100.1"/>
    </source>
</evidence>
<reference evidence="3" key="1">
    <citation type="journal article" date="2014" name="Science">
        <title>Ancient hybridizations among the ancestral genomes of bread wheat.</title>
        <authorList>
            <consortium name="International Wheat Genome Sequencing Consortium,"/>
            <person name="Marcussen T."/>
            <person name="Sandve S.R."/>
            <person name="Heier L."/>
            <person name="Spannagl M."/>
            <person name="Pfeifer M."/>
            <person name="Jakobsen K.S."/>
            <person name="Wulff B.B."/>
            <person name="Steuernagel B."/>
            <person name="Mayer K.F."/>
            <person name="Olsen O.A."/>
        </authorList>
    </citation>
    <scope>NUCLEOTIDE SEQUENCE [LARGE SCALE GENOMIC DNA]</scope>
    <source>
        <strain evidence="3">cv. AL8/78</strain>
    </source>
</reference>
<sequence>SKPPLAPALARRIASLPLLTADSTDDTASLITTTSTSAARATQHTSPHAAAFRPAEQRNPVYQAAPVFLVPVMPQVIIHQPMIILVPVYNSKVAMG</sequence>
<name>A0A453C185_AEGTS</name>
<keyword evidence="3" id="KW-1185">Reference proteome</keyword>
<reference evidence="3" key="2">
    <citation type="journal article" date="2017" name="Nat. Plants">
        <title>The Aegilops tauschii genome reveals multiple impacts of transposons.</title>
        <authorList>
            <person name="Zhao G."/>
            <person name="Zou C."/>
            <person name="Li K."/>
            <person name="Wang K."/>
            <person name="Li T."/>
            <person name="Gao L."/>
            <person name="Zhang X."/>
            <person name="Wang H."/>
            <person name="Yang Z."/>
            <person name="Liu X."/>
            <person name="Jiang W."/>
            <person name="Mao L."/>
            <person name="Kong X."/>
            <person name="Jiao Y."/>
            <person name="Jia J."/>
        </authorList>
    </citation>
    <scope>NUCLEOTIDE SEQUENCE [LARGE SCALE GENOMIC DNA]</scope>
    <source>
        <strain evidence="3">cv. AL8/78</strain>
    </source>
</reference>
<evidence type="ECO:0000256" key="1">
    <source>
        <dbReference type="SAM" id="MobiDB-lite"/>
    </source>
</evidence>
<reference evidence="2" key="4">
    <citation type="submission" date="2019-03" db="UniProtKB">
        <authorList>
            <consortium name="EnsemblPlants"/>
        </authorList>
    </citation>
    <scope>IDENTIFICATION</scope>
</reference>
<protein>
    <submittedName>
        <fullName evidence="2">Uncharacterized protein</fullName>
    </submittedName>
</protein>
<dbReference type="AlphaFoldDB" id="A0A453C185"/>
<evidence type="ECO:0000313" key="3">
    <source>
        <dbReference type="Proteomes" id="UP000015105"/>
    </source>
</evidence>
<accession>A0A453C185</accession>
<organism evidence="2 3">
    <name type="scientific">Aegilops tauschii subsp. strangulata</name>
    <name type="common">Goatgrass</name>
    <dbReference type="NCBI Taxonomy" id="200361"/>
    <lineage>
        <taxon>Eukaryota</taxon>
        <taxon>Viridiplantae</taxon>
        <taxon>Streptophyta</taxon>
        <taxon>Embryophyta</taxon>
        <taxon>Tracheophyta</taxon>
        <taxon>Spermatophyta</taxon>
        <taxon>Magnoliopsida</taxon>
        <taxon>Liliopsida</taxon>
        <taxon>Poales</taxon>
        <taxon>Poaceae</taxon>
        <taxon>BOP clade</taxon>
        <taxon>Pooideae</taxon>
        <taxon>Triticodae</taxon>
        <taxon>Triticeae</taxon>
        <taxon>Triticinae</taxon>
        <taxon>Aegilops</taxon>
    </lineage>
</organism>
<feature type="region of interest" description="Disordered" evidence="1">
    <location>
        <begin position="35"/>
        <end position="54"/>
    </location>
</feature>
<reference evidence="2" key="3">
    <citation type="journal article" date="2017" name="Nature">
        <title>Genome sequence of the progenitor of the wheat D genome Aegilops tauschii.</title>
        <authorList>
            <person name="Luo M.C."/>
            <person name="Gu Y.Q."/>
            <person name="Puiu D."/>
            <person name="Wang H."/>
            <person name="Twardziok S.O."/>
            <person name="Deal K.R."/>
            <person name="Huo N."/>
            <person name="Zhu T."/>
            <person name="Wang L."/>
            <person name="Wang Y."/>
            <person name="McGuire P.E."/>
            <person name="Liu S."/>
            <person name="Long H."/>
            <person name="Ramasamy R.K."/>
            <person name="Rodriguez J.C."/>
            <person name="Van S.L."/>
            <person name="Yuan L."/>
            <person name="Wang Z."/>
            <person name="Xia Z."/>
            <person name="Xiao L."/>
            <person name="Anderson O.D."/>
            <person name="Ouyang S."/>
            <person name="Liang Y."/>
            <person name="Zimin A.V."/>
            <person name="Pertea G."/>
            <person name="Qi P."/>
            <person name="Bennetzen J.L."/>
            <person name="Dai X."/>
            <person name="Dawson M.W."/>
            <person name="Muller H.G."/>
            <person name="Kugler K."/>
            <person name="Rivarola-Duarte L."/>
            <person name="Spannagl M."/>
            <person name="Mayer K.F.X."/>
            <person name="Lu F.H."/>
            <person name="Bevan M.W."/>
            <person name="Leroy P."/>
            <person name="Li P."/>
            <person name="You F.M."/>
            <person name="Sun Q."/>
            <person name="Liu Z."/>
            <person name="Lyons E."/>
            <person name="Wicker T."/>
            <person name="Salzberg S.L."/>
            <person name="Devos K.M."/>
            <person name="Dvorak J."/>
        </authorList>
    </citation>
    <scope>NUCLEOTIDE SEQUENCE [LARGE SCALE GENOMIC DNA]</scope>
    <source>
        <strain evidence="2">cv. AL8/78</strain>
    </source>
</reference>
<dbReference type="EnsemblPlants" id="AET2Gv20698100.1">
    <property type="protein sequence ID" value="AET2Gv20698100.1"/>
    <property type="gene ID" value="AET2Gv20698100"/>
</dbReference>
<dbReference type="Gramene" id="AET2Gv20698100.1">
    <property type="protein sequence ID" value="AET2Gv20698100.1"/>
    <property type="gene ID" value="AET2Gv20698100"/>
</dbReference>
<proteinExistence type="predicted"/>